<keyword evidence="10" id="KW-1185">Reference proteome</keyword>
<evidence type="ECO:0000256" key="6">
    <source>
        <dbReference type="ARBA" id="ARBA00023136"/>
    </source>
</evidence>
<name>C1DMY0_AZOVD</name>
<dbReference type="Proteomes" id="UP000002424">
    <property type="component" value="Chromosome"/>
</dbReference>
<keyword evidence="3 7" id="KW-0812">Transmembrane</keyword>
<dbReference type="InterPro" id="IPR011701">
    <property type="entry name" value="MFS"/>
</dbReference>
<feature type="transmembrane region" description="Helical" evidence="7">
    <location>
        <begin position="344"/>
        <end position="362"/>
    </location>
</feature>
<gene>
    <name evidence="9" type="ordered locus">Avin_09210</name>
</gene>
<dbReference type="Gene3D" id="1.20.1250.20">
    <property type="entry name" value="MFS general substrate transporter like domains"/>
    <property type="match status" value="2"/>
</dbReference>
<dbReference type="HOGENOM" id="CLU_001265_0_0_6"/>
<protein>
    <submittedName>
        <fullName evidence="9">MFS transporter</fullName>
    </submittedName>
</protein>
<keyword evidence="2" id="KW-0813">Transport</keyword>
<evidence type="ECO:0000313" key="9">
    <source>
        <dbReference type="EMBL" id="ACO77160.1"/>
    </source>
</evidence>
<organism evidence="9 10">
    <name type="scientific">Azotobacter vinelandii (strain DJ / ATCC BAA-1303)</name>
    <dbReference type="NCBI Taxonomy" id="322710"/>
    <lineage>
        <taxon>Bacteria</taxon>
        <taxon>Pseudomonadati</taxon>
        <taxon>Pseudomonadota</taxon>
        <taxon>Gammaproteobacteria</taxon>
        <taxon>Pseudomonadales</taxon>
        <taxon>Pseudomonadaceae</taxon>
        <taxon>Azotobacter</taxon>
    </lineage>
</organism>
<dbReference type="SUPFAM" id="SSF103473">
    <property type="entry name" value="MFS general substrate transporter"/>
    <property type="match status" value="1"/>
</dbReference>
<dbReference type="PANTHER" id="PTHR43791:SF30">
    <property type="entry name" value="INNER MEMBRANE TRANSPORT PROTEIN RHMT"/>
    <property type="match status" value="1"/>
</dbReference>
<evidence type="ECO:0000256" key="5">
    <source>
        <dbReference type="ARBA" id="ARBA00022989"/>
    </source>
</evidence>
<evidence type="ECO:0000256" key="3">
    <source>
        <dbReference type="ARBA" id="ARBA00022692"/>
    </source>
</evidence>
<dbReference type="GO" id="GO:0022857">
    <property type="term" value="F:transmembrane transporter activity"/>
    <property type="evidence" value="ECO:0007669"/>
    <property type="project" value="InterPro"/>
</dbReference>
<sequence>MAAGRSGPGAQLSTNRLPASSHDATRSAQQFQEETVVKTLPAALLAKVSWRLLPFLLLMYIMAFLDRANVGFAKQAFQADTGLSDGAFAFGAGVFFVGYALLEVPSNLMLHRVGARLWMCRIMVTWGLVSATMMFARDETGFYVLRFLLGIAEAGFFPGVILYLTYWFPSAVRGKAMGFFYFGAPLAFIFGSPFSGLLLELDGLGGLHGWQWLFAVEGLMASLVGVWAYWYLDNRPAEAKWLSAEERRRLQDILDAEDWGKVSHGPLLAVLCQPVLLYLCAIFLLIQASVYGVVFYLPSQVAGLLGREVGFGVGLVTAIPWLCALFAAWWIPSYSDRTGERRRTGALTLLMAVAGIACSVSVASPPLALLALCFAAAGFIAVQPVFWTLPSAHLAGSAAAGGIALINSFGALGGFAAPLLKNWAERAFDSPAAGLYLLSATTVLAALMLLGLDLPGRPLPAERTTSH</sequence>
<dbReference type="KEGG" id="avn:Avin_09210"/>
<keyword evidence="6 7" id="KW-0472">Membrane</keyword>
<evidence type="ECO:0000256" key="1">
    <source>
        <dbReference type="ARBA" id="ARBA00004141"/>
    </source>
</evidence>
<proteinExistence type="predicted"/>
<dbReference type="STRING" id="322710.Avin_09210"/>
<feature type="transmembrane region" description="Helical" evidence="7">
    <location>
        <begin position="275"/>
        <end position="297"/>
    </location>
</feature>
<dbReference type="EMBL" id="CP001157">
    <property type="protein sequence ID" value="ACO77160.1"/>
    <property type="molecule type" value="Genomic_DNA"/>
</dbReference>
<reference evidence="9 10" key="1">
    <citation type="journal article" date="2009" name="J. Bacteriol.">
        <title>Genome sequence of Azotobacter vinelandii, an obligate aerobe specialized to support diverse anaerobic metabolic processes.</title>
        <authorList>
            <person name="Setubal J.C."/>
            <person name="dos Santos P."/>
            <person name="Goldman B.S."/>
            <person name="Ertesvag H."/>
            <person name="Espin G."/>
            <person name="Rubio L.M."/>
            <person name="Valla S."/>
            <person name="Almeida N.F."/>
            <person name="Balasubramanian D."/>
            <person name="Cromes L."/>
            <person name="Curatti L."/>
            <person name="Du Z."/>
            <person name="Godsy E."/>
            <person name="Goodner B."/>
            <person name="Hellner-Burris K."/>
            <person name="Hernandez J.A."/>
            <person name="Houmiel K."/>
            <person name="Imperial J."/>
            <person name="Kennedy C."/>
            <person name="Larson T.J."/>
            <person name="Latreille P."/>
            <person name="Ligon L.S."/>
            <person name="Lu J."/>
            <person name="Maerk M."/>
            <person name="Miller N.M."/>
            <person name="Norton S."/>
            <person name="O'Carroll I.P."/>
            <person name="Paulsen I."/>
            <person name="Raulfs E.C."/>
            <person name="Roemer R."/>
            <person name="Rosser J."/>
            <person name="Segura D."/>
            <person name="Slater S."/>
            <person name="Stricklin S.L."/>
            <person name="Studholme D.J."/>
            <person name="Sun J."/>
            <person name="Viana C.J."/>
            <person name="Wallin E."/>
            <person name="Wang B."/>
            <person name="Wheeler C."/>
            <person name="Zhu H."/>
            <person name="Dean D.R."/>
            <person name="Dixon R."/>
            <person name="Wood D."/>
        </authorList>
    </citation>
    <scope>NUCLEOTIDE SEQUENCE [LARGE SCALE GENOMIC DNA]</scope>
    <source>
        <strain evidence="10">DJ / ATCC BAA-1303</strain>
    </source>
</reference>
<dbReference type="eggNOG" id="COG2271">
    <property type="taxonomic scope" value="Bacteria"/>
</dbReference>
<dbReference type="InterPro" id="IPR020846">
    <property type="entry name" value="MFS_dom"/>
</dbReference>
<dbReference type="AlphaFoldDB" id="C1DMY0"/>
<feature type="transmembrane region" description="Helical" evidence="7">
    <location>
        <begin position="309"/>
        <end position="332"/>
    </location>
</feature>
<feature type="transmembrane region" description="Helical" evidence="7">
    <location>
        <begin position="178"/>
        <end position="198"/>
    </location>
</feature>
<dbReference type="CDD" id="cd17319">
    <property type="entry name" value="MFS_ExuT_GudP_like"/>
    <property type="match status" value="1"/>
</dbReference>
<evidence type="ECO:0000256" key="7">
    <source>
        <dbReference type="SAM" id="Phobius"/>
    </source>
</evidence>
<feature type="transmembrane region" description="Helical" evidence="7">
    <location>
        <begin position="142"/>
        <end position="166"/>
    </location>
</feature>
<feature type="transmembrane region" description="Helical" evidence="7">
    <location>
        <begin position="117"/>
        <end position="136"/>
    </location>
</feature>
<dbReference type="OrthoDB" id="9773957at2"/>
<comment type="subcellular location">
    <subcellularLocation>
        <location evidence="1">Membrane</location>
        <topology evidence="1">Multi-pass membrane protein</topology>
    </subcellularLocation>
</comment>
<keyword evidence="5 7" id="KW-1133">Transmembrane helix</keyword>
<dbReference type="Pfam" id="PF07690">
    <property type="entry name" value="MFS_1"/>
    <property type="match status" value="1"/>
</dbReference>
<feature type="transmembrane region" description="Helical" evidence="7">
    <location>
        <begin position="368"/>
        <end position="387"/>
    </location>
</feature>
<dbReference type="EnsemblBacteria" id="ACO77160">
    <property type="protein sequence ID" value="ACO77160"/>
    <property type="gene ID" value="Avin_09210"/>
</dbReference>
<dbReference type="FunFam" id="1.20.1250.20:FF:000018">
    <property type="entry name" value="MFS transporter permease"/>
    <property type="match status" value="1"/>
</dbReference>
<feature type="domain" description="Major facilitator superfamily (MFS) profile" evidence="8">
    <location>
        <begin position="52"/>
        <end position="457"/>
    </location>
</feature>
<dbReference type="InterPro" id="IPR036259">
    <property type="entry name" value="MFS_trans_sf"/>
</dbReference>
<accession>C1DMY0</accession>
<evidence type="ECO:0000256" key="4">
    <source>
        <dbReference type="ARBA" id="ARBA00022797"/>
    </source>
</evidence>
<feature type="transmembrane region" description="Helical" evidence="7">
    <location>
        <begin position="399"/>
        <end position="420"/>
    </location>
</feature>
<dbReference type="GO" id="GO:0005886">
    <property type="term" value="C:plasma membrane"/>
    <property type="evidence" value="ECO:0007669"/>
    <property type="project" value="TreeGrafter"/>
</dbReference>
<evidence type="ECO:0000313" key="10">
    <source>
        <dbReference type="Proteomes" id="UP000002424"/>
    </source>
</evidence>
<feature type="transmembrane region" description="Helical" evidence="7">
    <location>
        <begin position="48"/>
        <end position="66"/>
    </location>
</feature>
<evidence type="ECO:0000256" key="2">
    <source>
        <dbReference type="ARBA" id="ARBA00022448"/>
    </source>
</evidence>
<feature type="transmembrane region" description="Helical" evidence="7">
    <location>
        <begin position="210"/>
        <end position="232"/>
    </location>
</feature>
<dbReference type="PANTHER" id="PTHR43791">
    <property type="entry name" value="PERMEASE-RELATED"/>
    <property type="match status" value="1"/>
</dbReference>
<evidence type="ECO:0000259" key="8">
    <source>
        <dbReference type="PROSITE" id="PS50850"/>
    </source>
</evidence>
<keyword evidence="4" id="KW-0058">Aromatic hydrocarbons catabolism</keyword>
<feature type="transmembrane region" description="Helical" evidence="7">
    <location>
        <begin position="86"/>
        <end position="105"/>
    </location>
</feature>
<dbReference type="PROSITE" id="PS50850">
    <property type="entry name" value="MFS"/>
    <property type="match status" value="1"/>
</dbReference>
<feature type="transmembrane region" description="Helical" evidence="7">
    <location>
        <begin position="432"/>
        <end position="452"/>
    </location>
</feature>